<gene>
    <name evidence="7" type="ORF">DES48_10474</name>
</gene>
<evidence type="ECO:0000256" key="4">
    <source>
        <dbReference type="ARBA" id="ARBA00022989"/>
    </source>
</evidence>
<keyword evidence="8" id="KW-1185">Reference proteome</keyword>
<feature type="transmembrane region" description="Helical" evidence="6">
    <location>
        <begin position="226"/>
        <end position="249"/>
    </location>
</feature>
<comment type="similarity">
    <text evidence="2">Belongs to the autoinducer-2 exporter (AI-2E) (TC 2.A.86) family.</text>
</comment>
<feature type="transmembrane region" description="Helical" evidence="6">
    <location>
        <begin position="324"/>
        <end position="355"/>
    </location>
</feature>
<dbReference type="STRING" id="200904.GCA_900168775_02265"/>
<evidence type="ECO:0000256" key="5">
    <source>
        <dbReference type="ARBA" id="ARBA00023136"/>
    </source>
</evidence>
<evidence type="ECO:0000256" key="1">
    <source>
        <dbReference type="ARBA" id="ARBA00004141"/>
    </source>
</evidence>
<comment type="subcellular location">
    <subcellularLocation>
        <location evidence="1">Membrane</location>
        <topology evidence="1">Multi-pass membrane protein</topology>
    </subcellularLocation>
</comment>
<dbReference type="NCBIfam" id="TIGR02872">
    <property type="entry name" value="spore_ytvI"/>
    <property type="match status" value="1"/>
</dbReference>
<dbReference type="PANTHER" id="PTHR21716">
    <property type="entry name" value="TRANSMEMBRANE PROTEIN"/>
    <property type="match status" value="1"/>
</dbReference>
<dbReference type="OrthoDB" id="9774361at2"/>
<feature type="transmembrane region" description="Helical" evidence="6">
    <location>
        <begin position="12"/>
        <end position="31"/>
    </location>
</feature>
<sequence length="373" mass="43154">MKTDLIMKRLLRLFLVIATTTITIATCYVAIIYLYPFLLAFLLAFILQKPIAFIEKQTPMSRAYASFFVLVILFGLLASLFAIGAIELVQAFYYLTKQIPKHIHIFSDYIQLQVETHLTPIYNQLMSQFDALQQNQQQTIIEQLEHFLQRFTQQSTSWIESAFTSIIHTLQMIPSLFSICFFIFLGTFFICQEWYKLKNVYHAHMPLLFKETIHAMKLTSQKALFGYIRAQLLLTLISIIIIYLGLLVIGVDYSFTLALIIGLVDFIPYLGTGLFFIPWIGYLFLTGDYTLTIQLAILYGIIVLQRQLTEPKLLASQIGVNPLLMLMITFISFRIFGLFGIFLVPLFSIIIQALYQSHLFHHLWRYIKNGTIT</sequence>
<dbReference type="GO" id="GO:0016020">
    <property type="term" value="C:membrane"/>
    <property type="evidence" value="ECO:0007669"/>
    <property type="project" value="UniProtKB-SubCell"/>
</dbReference>
<keyword evidence="5 6" id="KW-0472">Membrane</keyword>
<evidence type="ECO:0000313" key="7">
    <source>
        <dbReference type="EMBL" id="RBO99405.1"/>
    </source>
</evidence>
<keyword evidence="4 6" id="KW-1133">Transmembrane helix</keyword>
<name>A0A366EBH9_9BACI</name>
<protein>
    <submittedName>
        <fullName evidence="7">Sporulation integral membrane protein YtvI</fullName>
    </submittedName>
</protein>
<reference evidence="7 8" key="1">
    <citation type="submission" date="2018-06" db="EMBL/GenBank/DDBJ databases">
        <title>Genomic Encyclopedia of Type Strains, Phase IV (KMG-IV): sequencing the most valuable type-strain genomes for metagenomic binning, comparative biology and taxonomic classification.</title>
        <authorList>
            <person name="Goeker M."/>
        </authorList>
    </citation>
    <scope>NUCLEOTIDE SEQUENCE [LARGE SCALE GENOMIC DNA]</scope>
    <source>
        <strain evidence="7 8">DSM 15140</strain>
    </source>
</reference>
<comment type="caution">
    <text evidence="7">The sequence shown here is derived from an EMBL/GenBank/DDBJ whole genome shotgun (WGS) entry which is preliminary data.</text>
</comment>
<dbReference type="Pfam" id="PF01594">
    <property type="entry name" value="AI-2E_transport"/>
    <property type="match status" value="1"/>
</dbReference>
<feature type="transmembrane region" description="Helical" evidence="6">
    <location>
        <begin position="255"/>
        <end position="277"/>
    </location>
</feature>
<dbReference type="GO" id="GO:0055085">
    <property type="term" value="P:transmembrane transport"/>
    <property type="evidence" value="ECO:0007669"/>
    <property type="project" value="TreeGrafter"/>
</dbReference>
<feature type="transmembrane region" description="Helical" evidence="6">
    <location>
        <begin position="172"/>
        <end position="191"/>
    </location>
</feature>
<proteinExistence type="inferred from homology"/>
<dbReference type="Proteomes" id="UP000252254">
    <property type="component" value="Unassembled WGS sequence"/>
</dbReference>
<accession>A0A366EBH9</accession>
<evidence type="ECO:0000256" key="3">
    <source>
        <dbReference type="ARBA" id="ARBA00022692"/>
    </source>
</evidence>
<dbReference type="PANTHER" id="PTHR21716:SF68">
    <property type="entry name" value="TRANSPORT PROTEIN YTVI-RELATED"/>
    <property type="match status" value="1"/>
</dbReference>
<dbReference type="InterPro" id="IPR014227">
    <property type="entry name" value="YtvI-like"/>
</dbReference>
<dbReference type="RefSeq" id="WP_113868297.1">
    <property type="nucleotide sequence ID" value="NZ_BAABQN010000003.1"/>
</dbReference>
<feature type="transmembrane region" description="Helical" evidence="6">
    <location>
        <begin position="66"/>
        <end position="86"/>
    </location>
</feature>
<dbReference type="AlphaFoldDB" id="A0A366EBH9"/>
<evidence type="ECO:0000256" key="6">
    <source>
        <dbReference type="SAM" id="Phobius"/>
    </source>
</evidence>
<feature type="transmembrane region" description="Helical" evidence="6">
    <location>
        <begin position="282"/>
        <end position="304"/>
    </location>
</feature>
<keyword evidence="3 6" id="KW-0812">Transmembrane</keyword>
<dbReference type="InterPro" id="IPR002549">
    <property type="entry name" value="AI-2E-like"/>
</dbReference>
<evidence type="ECO:0000313" key="8">
    <source>
        <dbReference type="Proteomes" id="UP000252254"/>
    </source>
</evidence>
<organism evidence="7 8">
    <name type="scientific">Paraliobacillus ryukyuensis</name>
    <dbReference type="NCBI Taxonomy" id="200904"/>
    <lineage>
        <taxon>Bacteria</taxon>
        <taxon>Bacillati</taxon>
        <taxon>Bacillota</taxon>
        <taxon>Bacilli</taxon>
        <taxon>Bacillales</taxon>
        <taxon>Bacillaceae</taxon>
        <taxon>Paraliobacillus</taxon>
    </lineage>
</organism>
<evidence type="ECO:0000256" key="2">
    <source>
        <dbReference type="ARBA" id="ARBA00009773"/>
    </source>
</evidence>
<dbReference type="EMBL" id="QNRI01000004">
    <property type="protein sequence ID" value="RBO99405.1"/>
    <property type="molecule type" value="Genomic_DNA"/>
</dbReference>